<keyword evidence="3" id="KW-1185">Reference proteome</keyword>
<dbReference type="Proteomes" id="UP000023152">
    <property type="component" value="Unassembled WGS sequence"/>
</dbReference>
<feature type="region of interest" description="Disordered" evidence="1">
    <location>
        <begin position="39"/>
        <end position="63"/>
    </location>
</feature>
<feature type="compositionally biased region" description="Basic and acidic residues" evidence="1">
    <location>
        <begin position="39"/>
        <end position="62"/>
    </location>
</feature>
<sequence>MQTVLKRISLLFVKEGGMEALVQISYDPAMHPIPLMKTETAESKAGDEEKDKDPNKKKDETSNVKFGSNVIPAVSNRVLTAQRSIANCYQFLRKECWPDLINALFRTFQIDKIDEHLVAKFQFTTLADVGGDVEELKKRHRNLAQALLLSSRMTCLLSILTRLTRRGEMTLLFESEFHKWMHCLTSVIPGVIWHMTQCDSVDVHRQATSDRQRLVGLYTEEEKTGKNANEPGDTTTNTHVQYYSDAFVNIRYYENQTVSLMNHFTKFLKTALRTYRKAMDSHHKNALLASAGIHDKHVVEYMAYLLHTLTTFQIPRCFLLETDKQANRKVYRVAFWALIQYCEHACHIVETMLLTGHKLLVNDLLKSFIEYGALNRMVLLFRVFVHVLGKCDDGLQNAVNVIESSSPSSSLPSSSSSSSSLAQLIKTLFIRSDNDNDMLDNVDVAVEFDKEGHLYDTLRSAITQFANLWHLLMKAPNVNEIDRNLGFSICVELTSLWKSPWFSQRNSRFTFKDFALIHKGKIQLTFFFFLRRGGGEGMSNGKKKNKIIFTINK</sequence>
<name>X6NK94_RETFI</name>
<evidence type="ECO:0000256" key="1">
    <source>
        <dbReference type="SAM" id="MobiDB-lite"/>
    </source>
</evidence>
<proteinExistence type="predicted"/>
<comment type="caution">
    <text evidence="2">The sequence shown here is derived from an EMBL/GenBank/DDBJ whole genome shotgun (WGS) entry which is preliminary data.</text>
</comment>
<protein>
    <submittedName>
        <fullName evidence="2">Uncharacterized protein</fullName>
    </submittedName>
</protein>
<dbReference type="AlphaFoldDB" id="X6NK94"/>
<reference evidence="2 3" key="1">
    <citation type="journal article" date="2013" name="Curr. Biol.">
        <title>The Genome of the Foraminiferan Reticulomyxa filosa.</title>
        <authorList>
            <person name="Glockner G."/>
            <person name="Hulsmann N."/>
            <person name="Schleicher M."/>
            <person name="Noegel A.A."/>
            <person name="Eichinger L."/>
            <person name="Gallinger C."/>
            <person name="Pawlowski J."/>
            <person name="Sierra R."/>
            <person name="Euteneuer U."/>
            <person name="Pillet L."/>
            <person name="Moustafa A."/>
            <person name="Platzer M."/>
            <person name="Groth M."/>
            <person name="Szafranski K."/>
            <person name="Schliwa M."/>
        </authorList>
    </citation>
    <scope>NUCLEOTIDE SEQUENCE [LARGE SCALE GENOMIC DNA]</scope>
</reference>
<evidence type="ECO:0000313" key="3">
    <source>
        <dbReference type="Proteomes" id="UP000023152"/>
    </source>
</evidence>
<evidence type="ECO:0000313" key="2">
    <source>
        <dbReference type="EMBL" id="ETO26333.1"/>
    </source>
</evidence>
<gene>
    <name evidence="2" type="ORF">RFI_10804</name>
</gene>
<dbReference type="EMBL" id="ASPP01007939">
    <property type="protein sequence ID" value="ETO26333.1"/>
    <property type="molecule type" value="Genomic_DNA"/>
</dbReference>
<accession>X6NK94</accession>
<organism evidence="2 3">
    <name type="scientific">Reticulomyxa filosa</name>
    <dbReference type="NCBI Taxonomy" id="46433"/>
    <lineage>
        <taxon>Eukaryota</taxon>
        <taxon>Sar</taxon>
        <taxon>Rhizaria</taxon>
        <taxon>Retaria</taxon>
        <taxon>Foraminifera</taxon>
        <taxon>Monothalamids</taxon>
        <taxon>Reticulomyxidae</taxon>
        <taxon>Reticulomyxa</taxon>
    </lineage>
</organism>